<feature type="region of interest" description="Disordered" evidence="1">
    <location>
        <begin position="36"/>
        <end position="120"/>
    </location>
</feature>
<reference evidence="4 5" key="1">
    <citation type="submission" date="2017-05" db="EMBL/GenBank/DDBJ databases">
        <authorList>
            <person name="Varghese N."/>
            <person name="Submissions S."/>
        </authorList>
    </citation>
    <scope>NUCLEOTIDE SEQUENCE [LARGE SCALE GENOMIC DNA]</scope>
    <source>
        <strain evidence="4 5">DSM 45474</strain>
    </source>
</reference>
<gene>
    <name evidence="4" type="ORF">SAMN06264849_11912</name>
</gene>
<sequence length="232" mass="25342">MRKKLSLLLIALGLMLSGAGGWEIYTAFQAPDTTVVAESASDETGQVSTSQSNTEEKASKEDDQEPTESNQTNQQTLSKKGEQKRKSVRMEKSDPTAVTEKPSGNSEKPSPSASKPSESQFTVTLSITGDQGKSILSPGQVAIQEGDTVFDALNRATQHHSIQMEYRGSGSSLYVEGIDNLYEFDRGPESGWMYRVNGVFPNKSAGVYSIQKGDRIDWLYTRDLGRDIGAKF</sequence>
<dbReference type="InterPro" id="IPR027954">
    <property type="entry name" value="Transcobalamin-like_C"/>
</dbReference>
<evidence type="ECO:0000259" key="3">
    <source>
        <dbReference type="Pfam" id="PF14478"/>
    </source>
</evidence>
<feature type="compositionally biased region" description="Polar residues" evidence="1">
    <location>
        <begin position="67"/>
        <end position="78"/>
    </location>
</feature>
<dbReference type="Gene3D" id="2.170.130.30">
    <property type="match status" value="1"/>
</dbReference>
<feature type="compositionally biased region" description="Basic and acidic residues" evidence="1">
    <location>
        <begin position="79"/>
        <end position="94"/>
    </location>
</feature>
<organism evidence="4 5">
    <name type="scientific">Melghirimyces algeriensis</name>
    <dbReference type="NCBI Taxonomy" id="910412"/>
    <lineage>
        <taxon>Bacteria</taxon>
        <taxon>Bacillati</taxon>
        <taxon>Bacillota</taxon>
        <taxon>Bacilli</taxon>
        <taxon>Bacillales</taxon>
        <taxon>Thermoactinomycetaceae</taxon>
        <taxon>Melghirimyces</taxon>
    </lineage>
</organism>
<keyword evidence="5" id="KW-1185">Reference proteome</keyword>
<accession>A0A521FG41</accession>
<keyword evidence="2" id="KW-0732">Signal</keyword>
<name>A0A521FG41_9BACL</name>
<dbReference type="OrthoDB" id="2356646at2"/>
<dbReference type="Pfam" id="PF14478">
    <property type="entry name" value="DUF4430"/>
    <property type="match status" value="1"/>
</dbReference>
<dbReference type="Proteomes" id="UP000315636">
    <property type="component" value="Unassembled WGS sequence"/>
</dbReference>
<evidence type="ECO:0000256" key="1">
    <source>
        <dbReference type="SAM" id="MobiDB-lite"/>
    </source>
</evidence>
<protein>
    <recommendedName>
        <fullName evidence="3">Transcobalamin-like C-terminal domain-containing protein</fullName>
    </recommendedName>
</protein>
<feature type="chain" id="PRO_5038751349" description="Transcobalamin-like C-terminal domain-containing protein" evidence="2">
    <location>
        <begin position="20"/>
        <end position="232"/>
    </location>
</feature>
<dbReference type="EMBL" id="FXTI01000019">
    <property type="protein sequence ID" value="SMO95157.1"/>
    <property type="molecule type" value="Genomic_DNA"/>
</dbReference>
<dbReference type="RefSeq" id="WP_142506849.1">
    <property type="nucleotide sequence ID" value="NZ_FXTI01000019.1"/>
</dbReference>
<feature type="domain" description="Transcobalamin-like C-terminal" evidence="3">
    <location>
        <begin position="146"/>
        <end position="221"/>
    </location>
</feature>
<evidence type="ECO:0000313" key="4">
    <source>
        <dbReference type="EMBL" id="SMO95157.1"/>
    </source>
</evidence>
<feature type="compositionally biased region" description="Polar residues" evidence="1">
    <location>
        <begin position="42"/>
        <end position="53"/>
    </location>
</feature>
<feature type="signal peptide" evidence="2">
    <location>
        <begin position="1"/>
        <end position="19"/>
    </location>
</feature>
<evidence type="ECO:0000256" key="2">
    <source>
        <dbReference type="SAM" id="SignalP"/>
    </source>
</evidence>
<proteinExistence type="predicted"/>
<evidence type="ECO:0000313" key="5">
    <source>
        <dbReference type="Proteomes" id="UP000315636"/>
    </source>
</evidence>
<dbReference type="AlphaFoldDB" id="A0A521FG41"/>
<feature type="compositionally biased region" description="Low complexity" evidence="1">
    <location>
        <begin position="106"/>
        <end position="119"/>
    </location>
</feature>